<keyword evidence="1" id="KW-0813">Transport</keyword>
<dbReference type="NCBIfam" id="TIGR00697">
    <property type="entry name" value="queuosine precursor transporter"/>
    <property type="match status" value="1"/>
</dbReference>
<dbReference type="HAMAP" id="MF_02088">
    <property type="entry name" value="Q_prec_transport"/>
    <property type="match status" value="1"/>
</dbReference>
<protein>
    <recommendedName>
        <fullName evidence="1">Probable queuosine precursor transporter</fullName>
        <shortName evidence="1">Q precursor transporter</shortName>
    </recommendedName>
</protein>
<dbReference type="STRING" id="927664.SAMN05421780_10299"/>
<comment type="similarity">
    <text evidence="1">Belongs to the vitamin uptake transporter (VUT/ECF) (TC 2.A.88) family. Q precursor transporter subfamily.</text>
</comment>
<dbReference type="RefSeq" id="WP_091508175.1">
    <property type="nucleotide sequence ID" value="NZ_FOLE01000002.1"/>
</dbReference>
<dbReference type="Pfam" id="PF02592">
    <property type="entry name" value="Vut_1"/>
    <property type="match status" value="1"/>
</dbReference>
<keyword evidence="1" id="KW-0472">Membrane</keyword>
<dbReference type="PANTHER" id="PTHR34300">
    <property type="entry name" value="QUEUOSINE PRECURSOR TRANSPORTER-RELATED"/>
    <property type="match status" value="1"/>
</dbReference>
<feature type="transmembrane region" description="Helical" evidence="1">
    <location>
        <begin position="186"/>
        <end position="205"/>
    </location>
</feature>
<dbReference type="InterPro" id="IPR003744">
    <property type="entry name" value="YhhQ"/>
</dbReference>
<dbReference type="OrthoDB" id="9805479at2"/>
<feature type="transmembrane region" description="Helical" evidence="1">
    <location>
        <begin position="12"/>
        <end position="36"/>
    </location>
</feature>
<evidence type="ECO:0000313" key="3">
    <source>
        <dbReference type="Proteomes" id="UP000199514"/>
    </source>
</evidence>
<feature type="transmembrane region" description="Helical" evidence="1">
    <location>
        <begin position="56"/>
        <end position="78"/>
    </location>
</feature>
<dbReference type="AlphaFoldDB" id="A0A1I1F957"/>
<keyword evidence="1" id="KW-1133">Transmembrane helix</keyword>
<feature type="transmembrane region" description="Helical" evidence="1">
    <location>
        <begin position="90"/>
        <end position="111"/>
    </location>
</feature>
<dbReference type="EMBL" id="FOLE01000002">
    <property type="protein sequence ID" value="SFB95824.1"/>
    <property type="molecule type" value="Genomic_DNA"/>
</dbReference>
<accession>A0A1I1F957</accession>
<feature type="transmembrane region" description="Helical" evidence="1">
    <location>
        <begin position="217"/>
        <end position="237"/>
    </location>
</feature>
<proteinExistence type="inferred from homology"/>
<keyword evidence="3" id="KW-1185">Reference proteome</keyword>
<comment type="function">
    <text evidence="1">Involved in the import of queuosine (Q) precursors, required for Q precursor salvage.</text>
</comment>
<evidence type="ECO:0000256" key="1">
    <source>
        <dbReference type="HAMAP-Rule" id="MF_02088"/>
    </source>
</evidence>
<dbReference type="GO" id="GO:0022857">
    <property type="term" value="F:transmembrane transporter activity"/>
    <property type="evidence" value="ECO:0007669"/>
    <property type="project" value="UniProtKB-UniRule"/>
</dbReference>
<sequence length="262" mass="28981">MAANHIADRKNTVFIILCGIFITNAVLAELIGVKIFSLEATLGFPAAQIPVLEGFVLDFNLSAGALIWPVVFVTSDLINEYFGTKGVKKISYLAVGLIAYTFVVVFMTTGLSPAQFWLDTNATDAQGRPFDVNLAYTKLFSQSLSIIVASITAFLVGQLLDAYIFQALRHRTGSRLIWLRATGSTLVSQLVDSFLILTLAFYVLGNWTLAQVISTGIIQYIYKMTVAVVLTPVIYVAHHWIDRYLGEKTAEQLMHQAEEQNF</sequence>
<dbReference type="Proteomes" id="UP000199514">
    <property type="component" value="Unassembled WGS sequence"/>
</dbReference>
<keyword evidence="1" id="KW-0812">Transmembrane</keyword>
<feature type="transmembrane region" description="Helical" evidence="1">
    <location>
        <begin position="144"/>
        <end position="165"/>
    </location>
</feature>
<gene>
    <name evidence="2" type="ORF">SAMN05421780_10299</name>
</gene>
<organism evidence="2 3">
    <name type="scientific">Flexibacter flexilis DSM 6793</name>
    <dbReference type="NCBI Taxonomy" id="927664"/>
    <lineage>
        <taxon>Bacteria</taxon>
        <taxon>Pseudomonadati</taxon>
        <taxon>Bacteroidota</taxon>
        <taxon>Cytophagia</taxon>
        <taxon>Cytophagales</taxon>
        <taxon>Flexibacteraceae</taxon>
        <taxon>Flexibacter</taxon>
    </lineage>
</organism>
<evidence type="ECO:0000313" key="2">
    <source>
        <dbReference type="EMBL" id="SFB95824.1"/>
    </source>
</evidence>
<name>A0A1I1F957_9BACT</name>
<keyword evidence="1" id="KW-1003">Cell membrane</keyword>
<dbReference type="PANTHER" id="PTHR34300:SF2">
    <property type="entry name" value="QUEUOSINE PRECURSOR TRANSPORTER-RELATED"/>
    <property type="match status" value="1"/>
</dbReference>
<comment type="subcellular location">
    <subcellularLocation>
        <location evidence="1">Cell membrane</location>
        <topology evidence="1">Multi-pass membrane protein</topology>
    </subcellularLocation>
</comment>
<reference evidence="2 3" key="1">
    <citation type="submission" date="2016-10" db="EMBL/GenBank/DDBJ databases">
        <authorList>
            <person name="de Groot N.N."/>
        </authorList>
    </citation>
    <scope>NUCLEOTIDE SEQUENCE [LARGE SCALE GENOMIC DNA]</scope>
    <source>
        <strain evidence="2 3">DSM 6793</strain>
    </source>
</reference>
<dbReference type="GO" id="GO:0005886">
    <property type="term" value="C:plasma membrane"/>
    <property type="evidence" value="ECO:0007669"/>
    <property type="project" value="UniProtKB-SubCell"/>
</dbReference>